<feature type="chain" id="PRO_5039373541" evidence="1">
    <location>
        <begin position="22"/>
        <end position="321"/>
    </location>
</feature>
<gene>
    <name evidence="2" type="ORF">IAD51_04940</name>
</gene>
<dbReference type="InterPro" id="IPR053139">
    <property type="entry name" value="Surface_bspA-like"/>
</dbReference>
<reference evidence="2" key="2">
    <citation type="journal article" date="2021" name="PeerJ">
        <title>Extensive microbial diversity within the chicken gut microbiome revealed by metagenomics and culture.</title>
        <authorList>
            <person name="Gilroy R."/>
            <person name="Ravi A."/>
            <person name="Getino M."/>
            <person name="Pursley I."/>
            <person name="Horton D.L."/>
            <person name="Alikhan N.F."/>
            <person name="Baker D."/>
            <person name="Gharbi K."/>
            <person name="Hall N."/>
            <person name="Watson M."/>
            <person name="Adriaenssens E.M."/>
            <person name="Foster-Nyarko E."/>
            <person name="Jarju S."/>
            <person name="Secka A."/>
            <person name="Antonio M."/>
            <person name="Oren A."/>
            <person name="Chaudhuri R.R."/>
            <person name="La Ragione R."/>
            <person name="Hildebrand F."/>
            <person name="Pallen M.J."/>
        </authorList>
    </citation>
    <scope>NUCLEOTIDE SEQUENCE</scope>
    <source>
        <strain evidence="2">1063</strain>
    </source>
</reference>
<evidence type="ECO:0000313" key="3">
    <source>
        <dbReference type="Proteomes" id="UP000824088"/>
    </source>
</evidence>
<dbReference type="EMBL" id="DVMN01000089">
    <property type="protein sequence ID" value="HIU21560.1"/>
    <property type="molecule type" value="Genomic_DNA"/>
</dbReference>
<proteinExistence type="predicted"/>
<dbReference type="InterPro" id="IPR026906">
    <property type="entry name" value="LRR_5"/>
</dbReference>
<feature type="signal peptide" evidence="1">
    <location>
        <begin position="1"/>
        <end position="21"/>
    </location>
</feature>
<dbReference type="Pfam" id="PF13306">
    <property type="entry name" value="LRR_5"/>
    <property type="match status" value="1"/>
</dbReference>
<protein>
    <submittedName>
        <fullName evidence="2">Leucine-rich repeat domain-containing protein</fullName>
    </submittedName>
</protein>
<sequence>MKKISCVLLLVVVLCGLLAFCACDKPNTLSDDTSSPEPTPADYFTLEPNADRTGYVLTGTQKILPADVVIPSEYDGLPVTEIGASAFEGCTEIESVVLNSNLQYIHDDAFFNCASLSAINFNEHLKYIGENSFYNCVTLSEIYLPNTLQFIGNNAFENCSSINEIVIPSTLQVIRPYTFKNCTSLKKIELTEGIKQISYGAFYGCISLQNVTFPSSLVLVLSFAYFDSFEIEFGPGTDEAIDEFLNGSGGGMTADGIRQMFATTEQEIRNYPSDFGASFMTDSIFEGCSNLATLSFSASTHFTLGALAGIPTTCKIAFRNE</sequence>
<dbReference type="PANTHER" id="PTHR45661:SF3">
    <property type="entry name" value="IG-LIKE DOMAIN-CONTAINING PROTEIN"/>
    <property type="match status" value="1"/>
</dbReference>
<dbReference type="Gene3D" id="3.80.10.10">
    <property type="entry name" value="Ribonuclease Inhibitor"/>
    <property type="match status" value="1"/>
</dbReference>
<dbReference type="Proteomes" id="UP000824088">
    <property type="component" value="Unassembled WGS sequence"/>
</dbReference>
<evidence type="ECO:0000313" key="2">
    <source>
        <dbReference type="EMBL" id="HIU21560.1"/>
    </source>
</evidence>
<accession>A0A9D1L2D9</accession>
<dbReference type="PANTHER" id="PTHR45661">
    <property type="entry name" value="SURFACE ANTIGEN"/>
    <property type="match status" value="1"/>
</dbReference>
<dbReference type="PROSITE" id="PS51257">
    <property type="entry name" value="PROKAR_LIPOPROTEIN"/>
    <property type="match status" value="1"/>
</dbReference>
<dbReference type="AlphaFoldDB" id="A0A9D1L2D9"/>
<organism evidence="2 3">
    <name type="scientific">Candidatus Limadaptatus stercorigallinarum</name>
    <dbReference type="NCBI Taxonomy" id="2840845"/>
    <lineage>
        <taxon>Bacteria</taxon>
        <taxon>Bacillati</taxon>
        <taxon>Bacillota</taxon>
        <taxon>Clostridia</taxon>
        <taxon>Eubacteriales</taxon>
        <taxon>Candidatus Limadaptatus</taxon>
    </lineage>
</organism>
<reference evidence="2" key="1">
    <citation type="submission" date="2020-10" db="EMBL/GenBank/DDBJ databases">
        <authorList>
            <person name="Gilroy R."/>
        </authorList>
    </citation>
    <scope>NUCLEOTIDE SEQUENCE</scope>
    <source>
        <strain evidence="2">1063</strain>
    </source>
</reference>
<dbReference type="InterPro" id="IPR032675">
    <property type="entry name" value="LRR_dom_sf"/>
</dbReference>
<evidence type="ECO:0000256" key="1">
    <source>
        <dbReference type="SAM" id="SignalP"/>
    </source>
</evidence>
<comment type="caution">
    <text evidence="2">The sequence shown here is derived from an EMBL/GenBank/DDBJ whole genome shotgun (WGS) entry which is preliminary data.</text>
</comment>
<name>A0A9D1L2D9_9FIRM</name>
<dbReference type="SUPFAM" id="SSF52058">
    <property type="entry name" value="L domain-like"/>
    <property type="match status" value="1"/>
</dbReference>
<keyword evidence="1" id="KW-0732">Signal</keyword>